<dbReference type="OrthoDB" id="10000452at2759"/>
<keyword evidence="3" id="KW-0805">Transcription regulation</keyword>
<dbReference type="InterPro" id="IPR043404">
    <property type="entry name" value="ATAXIN1-like"/>
</dbReference>
<keyword evidence="4" id="KW-0238">DNA-binding</keyword>
<proteinExistence type="predicted"/>
<keyword evidence="10" id="KW-1185">Reference proteome</keyword>
<evidence type="ECO:0000256" key="4">
    <source>
        <dbReference type="ARBA" id="ARBA00023125"/>
    </source>
</evidence>
<dbReference type="GO" id="GO:0005634">
    <property type="term" value="C:nucleus"/>
    <property type="evidence" value="ECO:0007669"/>
    <property type="project" value="UniProtKB-SubCell"/>
</dbReference>
<dbReference type="GO" id="GO:0000122">
    <property type="term" value="P:negative regulation of transcription by RNA polymerase II"/>
    <property type="evidence" value="ECO:0007669"/>
    <property type="project" value="TreeGrafter"/>
</dbReference>
<evidence type="ECO:0000256" key="6">
    <source>
        <dbReference type="ARBA" id="ARBA00023242"/>
    </source>
</evidence>
<keyword evidence="6" id="KW-0539">Nucleus</keyword>
<evidence type="ECO:0000259" key="8">
    <source>
        <dbReference type="PROSITE" id="PS51148"/>
    </source>
</evidence>
<dbReference type="PANTHER" id="PTHR13392">
    <property type="entry name" value="ATAXIN 1"/>
    <property type="match status" value="1"/>
</dbReference>
<dbReference type="GO" id="GO:0003677">
    <property type="term" value="F:DNA binding"/>
    <property type="evidence" value="ECO:0007669"/>
    <property type="project" value="UniProtKB-KW"/>
</dbReference>
<dbReference type="EMBL" id="JAHKSW010000021">
    <property type="protein sequence ID" value="KAG7319192.1"/>
    <property type="molecule type" value="Genomic_DNA"/>
</dbReference>
<dbReference type="SMART" id="SM00536">
    <property type="entry name" value="AXH"/>
    <property type="match status" value="1"/>
</dbReference>
<protein>
    <recommendedName>
        <fullName evidence="8">AXH domain-containing protein</fullName>
    </recommendedName>
</protein>
<dbReference type="InterPro" id="IPR003652">
    <property type="entry name" value="Ataxin_AXH_dom"/>
</dbReference>
<name>A0A9D3SCM3_9TELE</name>
<evidence type="ECO:0000256" key="5">
    <source>
        <dbReference type="ARBA" id="ARBA00023163"/>
    </source>
</evidence>
<accession>A0A9D3SCM3</accession>
<sequence length="475" mass="53491">MAANGLRGSPSIPETLPPKKRNTRENSNEAPAEPVFKTPSPFWNQTQNFRKSRRPREPASVSYIDLHSAAAYHSLWSDASNQVLLHPLGENGTFSSWAPYFESGEQLLGVSNHNRNNPMSVHDFYGASSYWSYAPLTEQGDLLFKSYGRFSNQYKPKIIKPVPRSLASHYTRSVLHKDAPRSQFDMGSARGAQWDERLLNESAKNDTRMRKRNYIREGIKQNSGQFAESGTDLSRHKYYSEFKDLSQERAAKTEDLQHQWFPVIHQSCSNNEQLKSETEVTMRDEHPLLARSEKAETREQQELALSSSQLLSRFFEGSLIELDGGRLKRVEDLQLEDFECCTASCPELSLTRFTVKKITCSDKPGLICVAVEVDDNLHSKISLEVCEEYPFFVCGRGWSSCHPDRTANLCCLRCQQLHLGDMCLALTPVPVPPAQATLEPGTGVGHVGSPNCAEGANLSKLRRRHSSAPELRIVQ</sequence>
<evidence type="ECO:0000256" key="7">
    <source>
        <dbReference type="SAM" id="MobiDB-lite"/>
    </source>
</evidence>
<dbReference type="SUPFAM" id="SSF102031">
    <property type="entry name" value="AXH domain"/>
    <property type="match status" value="1"/>
</dbReference>
<dbReference type="InterPro" id="IPR036096">
    <property type="entry name" value="Ataxin_AXH_dom_sf"/>
</dbReference>
<dbReference type="AlphaFoldDB" id="A0A9D3SCM3"/>
<evidence type="ECO:0000313" key="10">
    <source>
        <dbReference type="Proteomes" id="UP000824219"/>
    </source>
</evidence>
<dbReference type="Proteomes" id="UP000824219">
    <property type="component" value="Linkage Group LG21"/>
</dbReference>
<organism evidence="9 10">
    <name type="scientific">Hemibagrus wyckioides</name>
    <dbReference type="NCBI Taxonomy" id="337641"/>
    <lineage>
        <taxon>Eukaryota</taxon>
        <taxon>Metazoa</taxon>
        <taxon>Chordata</taxon>
        <taxon>Craniata</taxon>
        <taxon>Vertebrata</taxon>
        <taxon>Euteleostomi</taxon>
        <taxon>Actinopterygii</taxon>
        <taxon>Neopterygii</taxon>
        <taxon>Teleostei</taxon>
        <taxon>Ostariophysi</taxon>
        <taxon>Siluriformes</taxon>
        <taxon>Bagridae</taxon>
        <taxon>Hemibagrus</taxon>
    </lineage>
</organism>
<evidence type="ECO:0000313" key="9">
    <source>
        <dbReference type="EMBL" id="KAG7319192.1"/>
    </source>
</evidence>
<feature type="region of interest" description="Disordered" evidence="7">
    <location>
        <begin position="1"/>
        <end position="57"/>
    </location>
</feature>
<comment type="caution">
    <text evidence="9">The sequence shown here is derived from an EMBL/GenBank/DDBJ whole genome shotgun (WGS) entry which is preliminary data.</text>
</comment>
<reference evidence="9 10" key="1">
    <citation type="submission" date="2021-06" db="EMBL/GenBank/DDBJ databases">
        <title>Chromosome-level genome assembly of the red-tail catfish (Hemibagrus wyckioides).</title>
        <authorList>
            <person name="Shao F."/>
        </authorList>
    </citation>
    <scope>NUCLEOTIDE SEQUENCE [LARGE SCALE GENOMIC DNA]</scope>
    <source>
        <strain evidence="9">EC202008001</strain>
        <tissue evidence="9">Blood</tissue>
    </source>
</reference>
<evidence type="ECO:0000256" key="1">
    <source>
        <dbReference type="ARBA" id="ARBA00004123"/>
    </source>
</evidence>
<evidence type="ECO:0000256" key="3">
    <source>
        <dbReference type="ARBA" id="ARBA00023015"/>
    </source>
</evidence>
<dbReference type="GO" id="GO:0007399">
    <property type="term" value="P:nervous system development"/>
    <property type="evidence" value="ECO:0007669"/>
    <property type="project" value="TreeGrafter"/>
</dbReference>
<comment type="subcellular location">
    <subcellularLocation>
        <location evidence="1">Nucleus</location>
    </subcellularLocation>
</comment>
<dbReference type="PANTHER" id="PTHR13392:SF14">
    <property type="entry name" value="ATAXIN-1-LIKE"/>
    <property type="match status" value="1"/>
</dbReference>
<keyword evidence="5" id="KW-0804">Transcription</keyword>
<dbReference type="PROSITE" id="PS51148">
    <property type="entry name" value="AXH"/>
    <property type="match status" value="1"/>
</dbReference>
<feature type="domain" description="AXH" evidence="8">
    <location>
        <begin position="302"/>
        <end position="434"/>
    </location>
</feature>
<keyword evidence="2" id="KW-0678">Repressor</keyword>
<evidence type="ECO:0000256" key="2">
    <source>
        <dbReference type="ARBA" id="ARBA00022491"/>
    </source>
</evidence>
<dbReference type="Pfam" id="PF08517">
    <property type="entry name" value="AXH"/>
    <property type="match status" value="1"/>
</dbReference>
<gene>
    <name evidence="9" type="ORF">KOW79_017666</name>
</gene>
<dbReference type="GO" id="GO:0003723">
    <property type="term" value="F:RNA binding"/>
    <property type="evidence" value="ECO:0007669"/>
    <property type="project" value="InterPro"/>
</dbReference>